<dbReference type="Proteomes" id="UP000249464">
    <property type="component" value="Unassembled WGS sequence"/>
</dbReference>
<organism evidence="8 9">
    <name type="scientific">Microbotryum silenes-dioicae</name>
    <dbReference type="NCBI Taxonomy" id="796604"/>
    <lineage>
        <taxon>Eukaryota</taxon>
        <taxon>Fungi</taxon>
        <taxon>Dikarya</taxon>
        <taxon>Basidiomycota</taxon>
        <taxon>Pucciniomycotina</taxon>
        <taxon>Microbotryomycetes</taxon>
        <taxon>Microbotryales</taxon>
        <taxon>Microbotryaceae</taxon>
        <taxon>Microbotryum</taxon>
    </lineage>
</organism>
<sequence length="188" mass="20211">MTTLTHQGLKRDDLGVLRSDHRPKGATGSDASDRLPPTAYKEDFLYERKSLLINRELDAMGLGRYQKCIWLLCGFGYIAFVSVDGPFTHLLSGMATDTTVLDGLCADIFTAFSAGLTVGAFTFGLGVDVIGRKWCFNLTCLVTSIFGLLVAAPSNYNAICALTALCGFGLGGNIPIDATIVLDPLMWC</sequence>
<dbReference type="Pfam" id="PF00083">
    <property type="entry name" value="Sugar_tr"/>
    <property type="match status" value="1"/>
</dbReference>
<evidence type="ECO:0000256" key="5">
    <source>
        <dbReference type="ARBA" id="ARBA00023136"/>
    </source>
</evidence>
<dbReference type="EMBL" id="FQNC01000042">
    <property type="protein sequence ID" value="SGY40059.1"/>
    <property type="molecule type" value="Genomic_DNA"/>
</dbReference>
<keyword evidence="2" id="KW-0813">Transport</keyword>
<dbReference type="InterPro" id="IPR020846">
    <property type="entry name" value="MFS_dom"/>
</dbReference>
<proteinExistence type="predicted"/>
<feature type="transmembrane region" description="Helical" evidence="6">
    <location>
        <begin position="68"/>
        <end position="88"/>
    </location>
</feature>
<dbReference type="GO" id="GO:0022857">
    <property type="term" value="F:transmembrane transporter activity"/>
    <property type="evidence" value="ECO:0007669"/>
    <property type="project" value="InterPro"/>
</dbReference>
<dbReference type="PANTHER" id="PTHR23511:SF3">
    <property type="entry name" value="MAJOR FACILITATOR SUPERFAMILY (MFS) PROFILE DOMAIN-CONTAINING PROTEIN"/>
    <property type="match status" value="1"/>
</dbReference>
<evidence type="ECO:0000259" key="7">
    <source>
        <dbReference type="PROSITE" id="PS50850"/>
    </source>
</evidence>
<feature type="transmembrane region" description="Helical" evidence="6">
    <location>
        <begin position="134"/>
        <end position="152"/>
    </location>
</feature>
<feature type="domain" description="Major facilitator superfamily (MFS) profile" evidence="7">
    <location>
        <begin position="69"/>
        <end position="188"/>
    </location>
</feature>
<dbReference type="Gene3D" id="1.20.1250.20">
    <property type="entry name" value="MFS general substrate transporter like domains"/>
    <property type="match status" value="1"/>
</dbReference>
<evidence type="ECO:0000313" key="8">
    <source>
        <dbReference type="EMBL" id="SGY40059.1"/>
    </source>
</evidence>
<dbReference type="PANTHER" id="PTHR23511">
    <property type="entry name" value="SYNAPTIC VESICLE GLYCOPROTEIN 2"/>
    <property type="match status" value="1"/>
</dbReference>
<dbReference type="STRING" id="796604.A0A2X0NYK1"/>
<evidence type="ECO:0000256" key="2">
    <source>
        <dbReference type="ARBA" id="ARBA00022448"/>
    </source>
</evidence>
<evidence type="ECO:0000256" key="6">
    <source>
        <dbReference type="SAM" id="Phobius"/>
    </source>
</evidence>
<keyword evidence="4 6" id="KW-1133">Transmembrane helix</keyword>
<evidence type="ECO:0000256" key="1">
    <source>
        <dbReference type="ARBA" id="ARBA00004141"/>
    </source>
</evidence>
<dbReference type="InterPro" id="IPR005828">
    <property type="entry name" value="MFS_sugar_transport-like"/>
</dbReference>
<gene>
    <name evidence="8" type="primary">BQ5605_C003g02316</name>
    <name evidence="8" type="ORF">BQ5605_C003G02316</name>
</gene>
<evidence type="ECO:0000256" key="4">
    <source>
        <dbReference type="ARBA" id="ARBA00022989"/>
    </source>
</evidence>
<accession>A0A2X0NYK1</accession>
<evidence type="ECO:0000256" key="3">
    <source>
        <dbReference type="ARBA" id="ARBA00022692"/>
    </source>
</evidence>
<dbReference type="SUPFAM" id="SSF103473">
    <property type="entry name" value="MFS general substrate transporter"/>
    <property type="match status" value="1"/>
</dbReference>
<keyword evidence="3 6" id="KW-0812">Transmembrane</keyword>
<dbReference type="AlphaFoldDB" id="A0A2X0NYK1"/>
<comment type="subcellular location">
    <subcellularLocation>
        <location evidence="1">Membrane</location>
        <topology evidence="1">Multi-pass membrane protein</topology>
    </subcellularLocation>
</comment>
<protein>
    <submittedName>
        <fullName evidence="8">BQ5605_C003g02316 protein</fullName>
    </submittedName>
</protein>
<keyword evidence="9" id="KW-1185">Reference proteome</keyword>
<feature type="transmembrane region" description="Helical" evidence="6">
    <location>
        <begin position="108"/>
        <end position="127"/>
    </location>
</feature>
<dbReference type="PROSITE" id="PS50850">
    <property type="entry name" value="MFS"/>
    <property type="match status" value="1"/>
</dbReference>
<name>A0A2X0NYK1_9BASI</name>
<reference evidence="8 9" key="1">
    <citation type="submission" date="2016-11" db="EMBL/GenBank/DDBJ databases">
        <authorList>
            <person name="Jaros S."/>
            <person name="Januszkiewicz K."/>
            <person name="Wedrychowicz H."/>
        </authorList>
    </citation>
    <scope>NUCLEOTIDE SEQUENCE [LARGE SCALE GENOMIC DNA]</scope>
</reference>
<dbReference type="InterPro" id="IPR036259">
    <property type="entry name" value="MFS_trans_sf"/>
</dbReference>
<dbReference type="GO" id="GO:0016020">
    <property type="term" value="C:membrane"/>
    <property type="evidence" value="ECO:0007669"/>
    <property type="project" value="UniProtKB-SubCell"/>
</dbReference>
<evidence type="ECO:0000313" key="9">
    <source>
        <dbReference type="Proteomes" id="UP000249464"/>
    </source>
</evidence>
<keyword evidence="5 6" id="KW-0472">Membrane</keyword>